<keyword evidence="1" id="KW-1133">Transmembrane helix</keyword>
<evidence type="ECO:0008006" key="4">
    <source>
        <dbReference type="Google" id="ProtNLM"/>
    </source>
</evidence>
<reference evidence="2 3" key="1">
    <citation type="journal article" date="2013" name="Genome Announc.">
        <title>Draft Genome Sequence of Staphylococcus simulans UMC-CNS-990, Isolated from a Case of Chronic Bovine Mastitis.</title>
        <authorList>
            <person name="Calcutt M.J."/>
            <person name="Foecking M.F."/>
            <person name="Hsieh H.Y."/>
            <person name="Perry J."/>
            <person name="Stewart G.C."/>
            <person name="Middleton J.R."/>
        </authorList>
    </citation>
    <scope>NUCLEOTIDE SEQUENCE [LARGE SCALE GENOMIC DNA]</scope>
    <source>
        <strain evidence="2 3">UMC-CNS-990</strain>
    </source>
</reference>
<sequence>MKKRYVIVQYLLIILTGILLLNSLFNPDQIIKSYINIVLFICVMLLALIAWIVGRFKHPKQ</sequence>
<evidence type="ECO:0000313" key="2">
    <source>
        <dbReference type="EMBL" id="ERS94527.1"/>
    </source>
</evidence>
<accession>A0ABN0PFV2</accession>
<protein>
    <recommendedName>
        <fullName evidence="4">Mobilization protein</fullName>
    </recommendedName>
</protein>
<name>A0ABN0PFV2_STASI</name>
<gene>
    <name evidence="2" type="ORF">SSIM_00105</name>
</gene>
<keyword evidence="1" id="KW-0472">Membrane</keyword>
<evidence type="ECO:0000313" key="3">
    <source>
        <dbReference type="Proteomes" id="UP000017131"/>
    </source>
</evidence>
<feature type="transmembrane region" description="Helical" evidence="1">
    <location>
        <begin position="7"/>
        <end position="25"/>
    </location>
</feature>
<evidence type="ECO:0000256" key="1">
    <source>
        <dbReference type="SAM" id="Phobius"/>
    </source>
</evidence>
<dbReference type="Proteomes" id="UP000017131">
    <property type="component" value="Unassembled WGS sequence"/>
</dbReference>
<organism evidence="2 3">
    <name type="scientific">Staphylococcus simulans UMC-CNS-990</name>
    <dbReference type="NCBI Taxonomy" id="1405498"/>
    <lineage>
        <taxon>Bacteria</taxon>
        <taxon>Bacillati</taxon>
        <taxon>Bacillota</taxon>
        <taxon>Bacilli</taxon>
        <taxon>Bacillales</taxon>
        <taxon>Staphylococcaceae</taxon>
        <taxon>Staphylococcus</taxon>
    </lineage>
</organism>
<feature type="transmembrane region" description="Helical" evidence="1">
    <location>
        <begin position="31"/>
        <end position="53"/>
    </location>
</feature>
<dbReference type="EMBL" id="AXDY01000001">
    <property type="protein sequence ID" value="ERS94527.1"/>
    <property type="molecule type" value="Genomic_DNA"/>
</dbReference>
<keyword evidence="1" id="KW-0812">Transmembrane</keyword>
<keyword evidence="3" id="KW-1185">Reference proteome</keyword>
<comment type="caution">
    <text evidence="2">The sequence shown here is derived from an EMBL/GenBank/DDBJ whole genome shotgun (WGS) entry which is preliminary data.</text>
</comment>
<proteinExistence type="predicted"/>